<dbReference type="InterPro" id="IPR052165">
    <property type="entry name" value="Membrane_assoc_protease"/>
</dbReference>
<dbReference type="Proteomes" id="UP000886861">
    <property type="component" value="Unassembled WGS sequence"/>
</dbReference>
<evidence type="ECO:0000256" key="3">
    <source>
        <dbReference type="ARBA" id="ARBA00022989"/>
    </source>
</evidence>
<reference evidence="8" key="1">
    <citation type="submission" date="2020-10" db="EMBL/GenBank/DDBJ databases">
        <authorList>
            <person name="Gilroy R."/>
        </authorList>
    </citation>
    <scope>NUCLEOTIDE SEQUENCE</scope>
    <source>
        <strain evidence="8">CHK186-9395</strain>
    </source>
</reference>
<gene>
    <name evidence="8" type="ORF">IAA62_02515</name>
</gene>
<dbReference type="Pfam" id="PF01957">
    <property type="entry name" value="NfeD"/>
    <property type="match status" value="1"/>
</dbReference>
<evidence type="ECO:0000256" key="1">
    <source>
        <dbReference type="ARBA" id="ARBA00004141"/>
    </source>
</evidence>
<dbReference type="AlphaFoldDB" id="A0A9D1NE70"/>
<evidence type="ECO:0000256" key="2">
    <source>
        <dbReference type="ARBA" id="ARBA00022692"/>
    </source>
</evidence>
<dbReference type="InterPro" id="IPR012340">
    <property type="entry name" value="NA-bd_OB-fold"/>
</dbReference>
<dbReference type="GO" id="GO:0016020">
    <property type="term" value="C:membrane"/>
    <property type="evidence" value="ECO:0007669"/>
    <property type="project" value="UniProtKB-SubCell"/>
</dbReference>
<dbReference type="InterPro" id="IPR002810">
    <property type="entry name" value="NfeD-like_C"/>
</dbReference>
<keyword evidence="3 5" id="KW-1133">Transmembrane helix</keyword>
<reference evidence="8" key="2">
    <citation type="journal article" date="2021" name="PeerJ">
        <title>Extensive microbial diversity within the chicken gut microbiome revealed by metagenomics and culture.</title>
        <authorList>
            <person name="Gilroy R."/>
            <person name="Ravi A."/>
            <person name="Getino M."/>
            <person name="Pursley I."/>
            <person name="Horton D.L."/>
            <person name="Alikhan N.F."/>
            <person name="Baker D."/>
            <person name="Gharbi K."/>
            <person name="Hall N."/>
            <person name="Watson M."/>
            <person name="Adriaenssens E.M."/>
            <person name="Foster-Nyarko E."/>
            <person name="Jarju S."/>
            <person name="Secka A."/>
            <person name="Antonio M."/>
            <person name="Oren A."/>
            <person name="Chaudhuri R.R."/>
            <person name="La Ragione R."/>
            <person name="Hildebrand F."/>
            <person name="Pallen M.J."/>
        </authorList>
    </citation>
    <scope>NUCLEOTIDE SEQUENCE</scope>
    <source>
        <strain evidence="8">CHK186-9395</strain>
    </source>
</reference>
<dbReference type="SUPFAM" id="SSF141322">
    <property type="entry name" value="NfeD domain-like"/>
    <property type="match status" value="1"/>
</dbReference>
<evidence type="ECO:0008006" key="10">
    <source>
        <dbReference type="Google" id="ProtNLM"/>
    </source>
</evidence>
<feature type="domain" description="NfeD-like C-terminal" evidence="6">
    <location>
        <begin position="117"/>
        <end position="170"/>
    </location>
</feature>
<accession>A0A9D1NE70</accession>
<dbReference type="InterPro" id="IPR056739">
    <property type="entry name" value="NfeD_membrane"/>
</dbReference>
<evidence type="ECO:0000313" key="8">
    <source>
        <dbReference type="EMBL" id="HIV01410.1"/>
    </source>
</evidence>
<proteinExistence type="predicted"/>
<evidence type="ECO:0000259" key="7">
    <source>
        <dbReference type="Pfam" id="PF24961"/>
    </source>
</evidence>
<dbReference type="Pfam" id="PF24961">
    <property type="entry name" value="NfeD_membrane"/>
    <property type="match status" value="1"/>
</dbReference>
<feature type="domain" description="NfeD integral membrane" evidence="7">
    <location>
        <begin position="11"/>
        <end position="83"/>
    </location>
</feature>
<evidence type="ECO:0000313" key="9">
    <source>
        <dbReference type="Proteomes" id="UP000886861"/>
    </source>
</evidence>
<keyword evidence="2 5" id="KW-0812">Transmembrane</keyword>
<feature type="transmembrane region" description="Helical" evidence="5">
    <location>
        <begin position="64"/>
        <end position="85"/>
    </location>
</feature>
<comment type="caution">
    <text evidence="8">The sequence shown here is derived from an EMBL/GenBank/DDBJ whole genome shotgun (WGS) entry which is preliminary data.</text>
</comment>
<evidence type="ECO:0000256" key="5">
    <source>
        <dbReference type="SAM" id="Phobius"/>
    </source>
</evidence>
<protein>
    <recommendedName>
        <fullName evidence="10">NfeD-like C-terminal domain-containing protein</fullName>
    </recommendedName>
</protein>
<organism evidence="8 9">
    <name type="scientific">Candidatus Caccopulliclostridium gallistercoris</name>
    <dbReference type="NCBI Taxonomy" id="2840719"/>
    <lineage>
        <taxon>Bacteria</taxon>
        <taxon>Bacillati</taxon>
        <taxon>Bacillota</taxon>
        <taxon>Clostridia</taxon>
        <taxon>Candidatus Caccopulliclostridium</taxon>
    </lineage>
</organism>
<name>A0A9D1NE70_9FIRM</name>
<dbReference type="Gene3D" id="2.40.50.140">
    <property type="entry name" value="Nucleic acid-binding proteins"/>
    <property type="match status" value="1"/>
</dbReference>
<evidence type="ECO:0000259" key="6">
    <source>
        <dbReference type="Pfam" id="PF01957"/>
    </source>
</evidence>
<dbReference type="PANTHER" id="PTHR33507">
    <property type="entry name" value="INNER MEMBRANE PROTEIN YBBJ"/>
    <property type="match status" value="1"/>
</dbReference>
<sequence>MVWEEFTKIFTEMNWVVIILLVAGIVFCIIEGIVPGFGIWGIIGILCEIAGIVMHAIYSASPWQVFFLILIMTLATVLLFLIFVFSAKHGILGSTPLVENKPAVPYDYGVDKNFIKLIGKRGVVVDECRPVGKIKIEGRVMDALSTGNIIEKDSVVRVVKIKDNILYIEKFEGDK</sequence>
<dbReference type="EMBL" id="DVOJ01000008">
    <property type="protein sequence ID" value="HIV01410.1"/>
    <property type="molecule type" value="Genomic_DNA"/>
</dbReference>
<keyword evidence="4 5" id="KW-0472">Membrane</keyword>
<comment type="subcellular location">
    <subcellularLocation>
        <location evidence="1">Membrane</location>
        <topology evidence="1">Multi-pass membrane protein</topology>
    </subcellularLocation>
</comment>
<feature type="transmembrane region" description="Helical" evidence="5">
    <location>
        <begin position="37"/>
        <end position="58"/>
    </location>
</feature>
<evidence type="ECO:0000256" key="4">
    <source>
        <dbReference type="ARBA" id="ARBA00023136"/>
    </source>
</evidence>
<feature type="transmembrane region" description="Helical" evidence="5">
    <location>
        <begin position="13"/>
        <end position="30"/>
    </location>
</feature>